<dbReference type="InParanoid" id="K7KAU1"/>
<evidence type="ECO:0000256" key="2">
    <source>
        <dbReference type="ARBA" id="ARBA00022448"/>
    </source>
</evidence>
<dbReference type="Pfam" id="PF01490">
    <property type="entry name" value="Aa_trans"/>
    <property type="match status" value="1"/>
</dbReference>
<sequence>MEIMHVLINKFLNAGMGIWSVRNSKILSLGKEVSVPGLQLQHLMIQRHPKMKLASVSNITHARLLHRCCRRTANRSTCRKIIRRHPKICVTYLLAVAIPNIWYFFQFLGSITIVCFLFIFPAAIVLRYCYLFLFSLYICFFKKRILTIH</sequence>
<reference evidence="10" key="2">
    <citation type="submission" date="2018-02" db="UniProtKB">
        <authorList>
            <consortium name="EnsemblPlants"/>
        </authorList>
    </citation>
    <scope>IDENTIFICATION</scope>
    <source>
        <strain evidence="10">Williams 82</strain>
    </source>
</reference>
<comment type="subcellular location">
    <subcellularLocation>
        <location evidence="1">Membrane</location>
    </subcellularLocation>
</comment>
<gene>
    <name evidence="9" type="ORF">GLYMA_02G260200</name>
</gene>
<evidence type="ECO:0000256" key="1">
    <source>
        <dbReference type="ARBA" id="ARBA00004370"/>
    </source>
</evidence>
<feature type="transmembrane region" description="Helical" evidence="7">
    <location>
        <begin position="111"/>
        <end position="140"/>
    </location>
</feature>
<dbReference type="InterPro" id="IPR013057">
    <property type="entry name" value="AA_transpt_TM"/>
</dbReference>
<organism evidence="9">
    <name type="scientific">Glycine max</name>
    <name type="common">Soybean</name>
    <name type="synonym">Glycine hispida</name>
    <dbReference type="NCBI Taxonomy" id="3847"/>
    <lineage>
        <taxon>Eukaryota</taxon>
        <taxon>Viridiplantae</taxon>
        <taxon>Streptophyta</taxon>
        <taxon>Embryophyta</taxon>
        <taxon>Tracheophyta</taxon>
        <taxon>Spermatophyta</taxon>
        <taxon>Magnoliopsida</taxon>
        <taxon>eudicotyledons</taxon>
        <taxon>Gunneridae</taxon>
        <taxon>Pentapetalae</taxon>
        <taxon>rosids</taxon>
        <taxon>fabids</taxon>
        <taxon>Fabales</taxon>
        <taxon>Fabaceae</taxon>
        <taxon>Papilionoideae</taxon>
        <taxon>50 kb inversion clade</taxon>
        <taxon>NPAAA clade</taxon>
        <taxon>indigoferoid/millettioid clade</taxon>
        <taxon>Phaseoleae</taxon>
        <taxon>Glycine</taxon>
        <taxon>Glycine subgen. Soja</taxon>
    </lineage>
</organism>
<dbReference type="STRING" id="3847.K7KAU1"/>
<evidence type="ECO:0000256" key="5">
    <source>
        <dbReference type="ARBA" id="ARBA00022989"/>
    </source>
</evidence>
<evidence type="ECO:0000259" key="8">
    <source>
        <dbReference type="Pfam" id="PF01490"/>
    </source>
</evidence>
<dbReference type="HOGENOM" id="CLU_1752990_0_0_1"/>
<dbReference type="Gramene" id="KRH73227">
    <property type="protein sequence ID" value="KRH73227"/>
    <property type="gene ID" value="GLYMA_02G260200"/>
</dbReference>
<protein>
    <recommendedName>
        <fullName evidence="8">Amino acid transporter transmembrane domain-containing protein</fullName>
    </recommendedName>
</protein>
<reference evidence="9" key="3">
    <citation type="submission" date="2018-07" db="EMBL/GenBank/DDBJ databases">
        <title>WGS assembly of Glycine max.</title>
        <authorList>
            <person name="Schmutz J."/>
            <person name="Cannon S."/>
            <person name="Schlueter J."/>
            <person name="Ma J."/>
            <person name="Mitros T."/>
            <person name="Nelson W."/>
            <person name="Hyten D."/>
            <person name="Song Q."/>
            <person name="Thelen J."/>
            <person name="Cheng J."/>
            <person name="Xu D."/>
            <person name="Hellsten U."/>
            <person name="May G."/>
            <person name="Yu Y."/>
            <person name="Sakurai T."/>
            <person name="Umezawa T."/>
            <person name="Bhattacharyya M."/>
            <person name="Sandhu D."/>
            <person name="Valliyodan B."/>
            <person name="Lindquist E."/>
            <person name="Peto M."/>
            <person name="Grant D."/>
            <person name="Shu S."/>
            <person name="Goodstein D."/>
            <person name="Barry K."/>
            <person name="Futrell-Griggs M."/>
            <person name="Abernathy B."/>
            <person name="Du J."/>
            <person name="Tian Z."/>
            <person name="Zhu L."/>
            <person name="Gill N."/>
            <person name="Joshi T."/>
            <person name="Libault M."/>
            <person name="Sethuraman A."/>
            <person name="Zhang X."/>
            <person name="Shinozaki K."/>
            <person name="Nguyen H."/>
            <person name="Wing R."/>
            <person name="Cregan P."/>
            <person name="Specht J."/>
            <person name="Grimwood J."/>
            <person name="Rokhsar D."/>
            <person name="Stacey G."/>
            <person name="Shoemaker R."/>
            <person name="Jackson S."/>
        </authorList>
    </citation>
    <scope>NUCLEOTIDE SEQUENCE</scope>
    <source>
        <tissue evidence="9">Callus</tissue>
    </source>
</reference>
<dbReference type="EnsemblPlants" id="KRH73227">
    <property type="protein sequence ID" value="KRH73227"/>
    <property type="gene ID" value="GLYMA_02G260200"/>
</dbReference>
<evidence type="ECO:0000256" key="6">
    <source>
        <dbReference type="ARBA" id="ARBA00023136"/>
    </source>
</evidence>
<keyword evidence="4" id="KW-0029">Amino-acid transport</keyword>
<name>K7KAU1_SOYBN</name>
<keyword evidence="5 7" id="KW-1133">Transmembrane helix</keyword>
<evidence type="ECO:0000313" key="9">
    <source>
        <dbReference type="EMBL" id="KRH73227.1"/>
    </source>
</evidence>
<proteinExistence type="predicted"/>
<keyword evidence="3 7" id="KW-0812">Transmembrane</keyword>
<feature type="domain" description="Amino acid transporter transmembrane" evidence="8">
    <location>
        <begin position="56"/>
        <end position="129"/>
    </location>
</feature>
<dbReference type="GO" id="GO:0016020">
    <property type="term" value="C:membrane"/>
    <property type="evidence" value="ECO:0007669"/>
    <property type="project" value="UniProtKB-SubCell"/>
</dbReference>
<dbReference type="OrthoDB" id="28208at2759"/>
<keyword evidence="2" id="KW-0813">Transport</keyword>
<dbReference type="Proteomes" id="UP000008827">
    <property type="component" value="Chromosome 2"/>
</dbReference>
<reference evidence="9 10" key="1">
    <citation type="journal article" date="2010" name="Nature">
        <title>Genome sequence of the palaeopolyploid soybean.</title>
        <authorList>
            <person name="Schmutz J."/>
            <person name="Cannon S.B."/>
            <person name="Schlueter J."/>
            <person name="Ma J."/>
            <person name="Mitros T."/>
            <person name="Nelson W."/>
            <person name="Hyten D.L."/>
            <person name="Song Q."/>
            <person name="Thelen J.J."/>
            <person name="Cheng J."/>
            <person name="Xu D."/>
            <person name="Hellsten U."/>
            <person name="May G.D."/>
            <person name="Yu Y."/>
            <person name="Sakurai T."/>
            <person name="Umezawa T."/>
            <person name="Bhattacharyya M.K."/>
            <person name="Sandhu D."/>
            <person name="Valliyodan B."/>
            <person name="Lindquist E."/>
            <person name="Peto M."/>
            <person name="Grant D."/>
            <person name="Shu S."/>
            <person name="Goodstein D."/>
            <person name="Barry K."/>
            <person name="Futrell-Griggs M."/>
            <person name="Abernathy B."/>
            <person name="Du J."/>
            <person name="Tian Z."/>
            <person name="Zhu L."/>
            <person name="Gill N."/>
            <person name="Joshi T."/>
            <person name="Libault M."/>
            <person name="Sethuraman A."/>
            <person name="Zhang X.-C."/>
            <person name="Shinozaki K."/>
            <person name="Nguyen H.T."/>
            <person name="Wing R.A."/>
            <person name="Cregan P."/>
            <person name="Specht J."/>
            <person name="Grimwood J."/>
            <person name="Rokhsar D."/>
            <person name="Stacey G."/>
            <person name="Shoemaker R.C."/>
            <person name="Jackson S.A."/>
        </authorList>
    </citation>
    <scope>NUCLEOTIDE SEQUENCE [LARGE SCALE GENOMIC DNA]</scope>
    <source>
        <strain evidence="10">cv. Williams 82</strain>
        <tissue evidence="9">Callus</tissue>
    </source>
</reference>
<dbReference type="PaxDb" id="3847-GLYMA02G42805.1"/>
<dbReference type="EMBL" id="CM000835">
    <property type="protein sequence ID" value="KRH73227.1"/>
    <property type="molecule type" value="Genomic_DNA"/>
</dbReference>
<keyword evidence="11" id="KW-1185">Reference proteome</keyword>
<keyword evidence="6 7" id="KW-0472">Membrane</keyword>
<accession>K7KAU1</accession>
<evidence type="ECO:0000256" key="4">
    <source>
        <dbReference type="ARBA" id="ARBA00022970"/>
    </source>
</evidence>
<evidence type="ECO:0000256" key="3">
    <source>
        <dbReference type="ARBA" id="ARBA00022692"/>
    </source>
</evidence>
<dbReference type="GO" id="GO:0006865">
    <property type="term" value="P:amino acid transport"/>
    <property type="evidence" value="ECO:0007669"/>
    <property type="project" value="UniProtKB-KW"/>
</dbReference>
<evidence type="ECO:0000256" key="7">
    <source>
        <dbReference type="SAM" id="Phobius"/>
    </source>
</evidence>
<evidence type="ECO:0000313" key="11">
    <source>
        <dbReference type="Proteomes" id="UP000008827"/>
    </source>
</evidence>
<dbReference type="AlphaFoldDB" id="K7KAU1"/>
<feature type="transmembrane region" description="Helical" evidence="7">
    <location>
        <begin position="88"/>
        <end position="105"/>
    </location>
</feature>
<evidence type="ECO:0000313" key="10">
    <source>
        <dbReference type="EnsemblPlants" id="KRH73227"/>
    </source>
</evidence>